<name>A0ABD3F490_9STRA</name>
<evidence type="ECO:0000256" key="1">
    <source>
        <dbReference type="SAM" id="SignalP"/>
    </source>
</evidence>
<evidence type="ECO:0000313" key="2">
    <source>
        <dbReference type="EMBL" id="KAL3661201.1"/>
    </source>
</evidence>
<keyword evidence="3" id="KW-1185">Reference proteome</keyword>
<accession>A0ABD3F490</accession>
<evidence type="ECO:0000313" key="3">
    <source>
        <dbReference type="Proteomes" id="UP001632037"/>
    </source>
</evidence>
<dbReference type="Proteomes" id="UP001632037">
    <property type="component" value="Unassembled WGS sequence"/>
</dbReference>
<proteinExistence type="predicted"/>
<dbReference type="AlphaFoldDB" id="A0ABD3F490"/>
<feature type="signal peptide" evidence="1">
    <location>
        <begin position="1"/>
        <end position="22"/>
    </location>
</feature>
<feature type="chain" id="PRO_5044808165" evidence="1">
    <location>
        <begin position="23"/>
        <end position="90"/>
    </location>
</feature>
<comment type="caution">
    <text evidence="2">The sequence shown here is derived from an EMBL/GenBank/DDBJ whole genome shotgun (WGS) entry which is preliminary data.</text>
</comment>
<reference evidence="2 3" key="1">
    <citation type="submission" date="2024-09" db="EMBL/GenBank/DDBJ databases">
        <title>Genome sequencing and assembly of Phytophthora oleae, isolate VK10A, causative agent of rot of olive drupes.</title>
        <authorList>
            <person name="Conti Taguali S."/>
            <person name="Riolo M."/>
            <person name="La Spada F."/>
            <person name="Cacciola S.O."/>
            <person name="Dionisio G."/>
        </authorList>
    </citation>
    <scope>NUCLEOTIDE SEQUENCE [LARGE SCALE GENOMIC DNA]</scope>
    <source>
        <strain evidence="2 3">VK10A</strain>
    </source>
</reference>
<keyword evidence="1" id="KW-0732">Signal</keyword>
<organism evidence="2 3">
    <name type="scientific">Phytophthora oleae</name>
    <dbReference type="NCBI Taxonomy" id="2107226"/>
    <lineage>
        <taxon>Eukaryota</taxon>
        <taxon>Sar</taxon>
        <taxon>Stramenopiles</taxon>
        <taxon>Oomycota</taxon>
        <taxon>Peronosporomycetes</taxon>
        <taxon>Peronosporales</taxon>
        <taxon>Peronosporaceae</taxon>
        <taxon>Phytophthora</taxon>
    </lineage>
</organism>
<sequence length="90" mass="10163">MLSFILVLAGLLLIMESQLISSLPEVTIVKEELFPEVTTVKEELLPEVTIVKEEGCSPRIRNTSDIEYHSGHRYYSALKDMDPPTIAYLP</sequence>
<protein>
    <submittedName>
        <fullName evidence="2">Uncharacterized protein</fullName>
    </submittedName>
</protein>
<dbReference type="EMBL" id="JBIMZQ010000037">
    <property type="protein sequence ID" value="KAL3661201.1"/>
    <property type="molecule type" value="Genomic_DNA"/>
</dbReference>
<gene>
    <name evidence="2" type="ORF">V7S43_013808</name>
</gene>